<keyword evidence="1" id="KW-0282">Flagellum</keyword>
<dbReference type="EMBL" id="BLXT01005400">
    <property type="protein sequence ID" value="GFO22560.1"/>
    <property type="molecule type" value="Genomic_DNA"/>
</dbReference>
<protein>
    <submittedName>
        <fullName evidence="1">Flagellar protein flil</fullName>
    </submittedName>
</protein>
<keyword evidence="2" id="KW-1185">Reference proteome</keyword>
<dbReference type="Proteomes" id="UP000735302">
    <property type="component" value="Unassembled WGS sequence"/>
</dbReference>
<evidence type="ECO:0000313" key="1">
    <source>
        <dbReference type="EMBL" id="GFO22560.1"/>
    </source>
</evidence>
<dbReference type="AlphaFoldDB" id="A0AAV4BTV0"/>
<gene>
    <name evidence="1" type="ORF">PoB_004906500</name>
</gene>
<keyword evidence="1" id="KW-0969">Cilium</keyword>
<organism evidence="1 2">
    <name type="scientific">Plakobranchus ocellatus</name>
    <dbReference type="NCBI Taxonomy" id="259542"/>
    <lineage>
        <taxon>Eukaryota</taxon>
        <taxon>Metazoa</taxon>
        <taxon>Spiralia</taxon>
        <taxon>Lophotrochozoa</taxon>
        <taxon>Mollusca</taxon>
        <taxon>Gastropoda</taxon>
        <taxon>Heterobranchia</taxon>
        <taxon>Euthyneura</taxon>
        <taxon>Panpulmonata</taxon>
        <taxon>Sacoglossa</taxon>
        <taxon>Placobranchoidea</taxon>
        <taxon>Plakobranchidae</taxon>
        <taxon>Plakobranchus</taxon>
    </lineage>
</organism>
<keyword evidence="1" id="KW-0966">Cell projection</keyword>
<name>A0AAV4BTV0_9GAST</name>
<proteinExistence type="predicted"/>
<reference evidence="1 2" key="1">
    <citation type="journal article" date="2021" name="Elife">
        <title>Chloroplast acquisition without the gene transfer in kleptoplastic sea slugs, Plakobranchus ocellatus.</title>
        <authorList>
            <person name="Maeda T."/>
            <person name="Takahashi S."/>
            <person name="Yoshida T."/>
            <person name="Shimamura S."/>
            <person name="Takaki Y."/>
            <person name="Nagai Y."/>
            <person name="Toyoda A."/>
            <person name="Suzuki Y."/>
            <person name="Arimoto A."/>
            <person name="Ishii H."/>
            <person name="Satoh N."/>
            <person name="Nishiyama T."/>
            <person name="Hasebe M."/>
            <person name="Maruyama T."/>
            <person name="Minagawa J."/>
            <person name="Obokata J."/>
            <person name="Shigenobu S."/>
        </authorList>
    </citation>
    <scope>NUCLEOTIDE SEQUENCE [LARGE SCALE GENOMIC DNA]</scope>
</reference>
<sequence>MITSAAATAETAAAAATKIPVTTATLTITRTISKRVYQKSVNHITSLPNVTNILPQTKVVVTSSSNNSSVSVFQTTTKTKPNRRWVKRNVYKRKQTLFNTTNATVINLSSHVLTDPQTQLLSRNLNYCPTPHHINHIELSEDIHRFYRRLRLTEFFYDEENTKPHEILPSFLQKPSSFTPSAGRDPALDAFIKAVTKDLMPCQPRKCFPNIRIGEKGP</sequence>
<evidence type="ECO:0000313" key="2">
    <source>
        <dbReference type="Proteomes" id="UP000735302"/>
    </source>
</evidence>
<comment type="caution">
    <text evidence="1">The sequence shown here is derived from an EMBL/GenBank/DDBJ whole genome shotgun (WGS) entry which is preliminary data.</text>
</comment>
<accession>A0AAV4BTV0</accession>